<keyword evidence="4 8" id="KW-0479">Metal-binding</keyword>
<dbReference type="FunFam" id="3.40.50.261:FF:000007">
    <property type="entry name" value="Succinate--CoA ligase [ADP-forming] subunit beta"/>
    <property type="match status" value="1"/>
</dbReference>
<evidence type="ECO:0000313" key="10">
    <source>
        <dbReference type="EMBL" id="WTU40799.1"/>
    </source>
</evidence>
<organism evidence="10">
    <name type="scientific">Streptomyces sp. NBC_00060</name>
    <dbReference type="NCBI Taxonomy" id="2975636"/>
    <lineage>
        <taxon>Bacteria</taxon>
        <taxon>Bacillati</taxon>
        <taxon>Actinomycetota</taxon>
        <taxon>Actinomycetes</taxon>
        <taxon>Kitasatosporales</taxon>
        <taxon>Streptomycetaceae</taxon>
        <taxon>Streptomyces</taxon>
    </lineage>
</organism>
<accession>A0AAU2H063</accession>
<keyword evidence="5 8" id="KW-0547">Nucleotide-binding</keyword>
<dbReference type="Pfam" id="PF08442">
    <property type="entry name" value="ATP-grasp_2"/>
    <property type="match status" value="1"/>
</dbReference>
<dbReference type="InterPro" id="IPR016102">
    <property type="entry name" value="Succinyl-CoA_synth-like"/>
</dbReference>
<gene>
    <name evidence="8 10" type="primary">sucC</name>
    <name evidence="10" type="ORF">OHV25_14945</name>
</gene>
<dbReference type="Gene3D" id="3.30.470.20">
    <property type="entry name" value="ATP-grasp fold, B domain"/>
    <property type="match status" value="1"/>
</dbReference>
<feature type="binding site" evidence="8">
    <location>
        <position position="192"/>
    </location>
    <ligand>
        <name>Mg(2+)</name>
        <dbReference type="ChEBI" id="CHEBI:18420"/>
    </ligand>
</feature>
<dbReference type="PROSITE" id="PS01217">
    <property type="entry name" value="SUCCINYL_COA_LIG_3"/>
    <property type="match status" value="1"/>
</dbReference>
<comment type="catalytic activity">
    <reaction evidence="8">
        <text>succinate + ATP + CoA = succinyl-CoA + ADP + phosphate</text>
        <dbReference type="Rhea" id="RHEA:17661"/>
        <dbReference type="ChEBI" id="CHEBI:30031"/>
        <dbReference type="ChEBI" id="CHEBI:30616"/>
        <dbReference type="ChEBI" id="CHEBI:43474"/>
        <dbReference type="ChEBI" id="CHEBI:57287"/>
        <dbReference type="ChEBI" id="CHEBI:57292"/>
        <dbReference type="ChEBI" id="CHEBI:456216"/>
        <dbReference type="EC" id="6.2.1.5"/>
    </reaction>
</comment>
<evidence type="ECO:0000256" key="2">
    <source>
        <dbReference type="ARBA" id="ARBA00022532"/>
    </source>
</evidence>
<dbReference type="PROSITE" id="PS50975">
    <property type="entry name" value="ATP_GRASP"/>
    <property type="match status" value="1"/>
</dbReference>
<evidence type="ECO:0000256" key="5">
    <source>
        <dbReference type="ARBA" id="ARBA00022741"/>
    </source>
</evidence>
<dbReference type="InterPro" id="IPR011761">
    <property type="entry name" value="ATP-grasp"/>
</dbReference>
<keyword evidence="7 8" id="KW-0460">Magnesium</keyword>
<comment type="catalytic activity">
    <reaction evidence="8">
        <text>GTP + succinate + CoA = succinyl-CoA + GDP + phosphate</text>
        <dbReference type="Rhea" id="RHEA:22120"/>
        <dbReference type="ChEBI" id="CHEBI:30031"/>
        <dbReference type="ChEBI" id="CHEBI:37565"/>
        <dbReference type="ChEBI" id="CHEBI:43474"/>
        <dbReference type="ChEBI" id="CHEBI:57287"/>
        <dbReference type="ChEBI" id="CHEBI:57292"/>
        <dbReference type="ChEBI" id="CHEBI:58189"/>
    </reaction>
</comment>
<dbReference type="AlphaFoldDB" id="A0AAU2H063"/>
<evidence type="ECO:0000256" key="7">
    <source>
        <dbReference type="ARBA" id="ARBA00022842"/>
    </source>
</evidence>
<reference evidence="10" key="1">
    <citation type="submission" date="2022-10" db="EMBL/GenBank/DDBJ databases">
        <title>The complete genomes of actinobacterial strains from the NBC collection.</title>
        <authorList>
            <person name="Joergensen T.S."/>
            <person name="Alvarez Arevalo M."/>
            <person name="Sterndorff E.B."/>
            <person name="Faurdal D."/>
            <person name="Vuksanovic O."/>
            <person name="Mourched A.-S."/>
            <person name="Charusanti P."/>
            <person name="Shaw S."/>
            <person name="Blin K."/>
            <person name="Weber T."/>
        </authorList>
    </citation>
    <scope>NUCLEOTIDE SEQUENCE</scope>
    <source>
        <strain evidence="10">NBC_00060</strain>
    </source>
</reference>
<dbReference type="InterPro" id="IPR017866">
    <property type="entry name" value="Succ-CoA_synthase_bsu_CS"/>
</dbReference>
<dbReference type="GO" id="GO:0005524">
    <property type="term" value="F:ATP binding"/>
    <property type="evidence" value="ECO:0007669"/>
    <property type="project" value="UniProtKB-UniRule"/>
</dbReference>
<comment type="cofactor">
    <cofactor evidence="8">
        <name>Mg(2+)</name>
        <dbReference type="ChEBI" id="CHEBI:18420"/>
    </cofactor>
    <text evidence="8">Binds 1 Mg(2+) ion per subunit.</text>
</comment>
<feature type="binding site" evidence="8">
    <location>
        <position position="95"/>
    </location>
    <ligand>
        <name>ATP</name>
        <dbReference type="ChEBI" id="CHEBI:30616"/>
    </ligand>
</feature>
<feature type="binding site" evidence="8">
    <location>
        <position position="92"/>
    </location>
    <ligand>
        <name>ATP</name>
        <dbReference type="ChEBI" id="CHEBI:30616"/>
    </ligand>
</feature>
<dbReference type="FunFam" id="3.30.1490.20:FF:000014">
    <property type="entry name" value="Succinate--CoA ligase [ADP-forming] subunit beta"/>
    <property type="match status" value="1"/>
</dbReference>
<dbReference type="HAMAP" id="MF_00558">
    <property type="entry name" value="Succ_CoA_beta"/>
    <property type="match status" value="1"/>
</dbReference>
<evidence type="ECO:0000256" key="3">
    <source>
        <dbReference type="ARBA" id="ARBA00022598"/>
    </source>
</evidence>
<comment type="similarity">
    <text evidence="1 8">Belongs to the succinate/malate CoA ligase beta subunit family.</text>
</comment>
<comment type="subunit">
    <text evidence="8">Heterotetramer of two alpha and two beta subunits.</text>
</comment>
<feature type="binding site" evidence="8">
    <location>
        <position position="206"/>
    </location>
    <ligand>
        <name>Mg(2+)</name>
        <dbReference type="ChEBI" id="CHEBI:18420"/>
    </ligand>
</feature>
<dbReference type="PANTHER" id="PTHR11815:SF10">
    <property type="entry name" value="SUCCINATE--COA LIGASE [GDP-FORMING] SUBUNIT BETA, MITOCHONDRIAL"/>
    <property type="match status" value="1"/>
</dbReference>
<dbReference type="InterPro" id="IPR013650">
    <property type="entry name" value="ATP-grasp_succ-CoA_synth-type"/>
</dbReference>
<dbReference type="GO" id="GO:0042709">
    <property type="term" value="C:succinate-CoA ligase complex"/>
    <property type="evidence" value="ECO:0007669"/>
    <property type="project" value="TreeGrafter"/>
</dbReference>
<proteinExistence type="inferred from homology"/>
<keyword evidence="2 8" id="KW-0816">Tricarboxylic acid cycle</keyword>
<dbReference type="EC" id="6.2.1.5" evidence="8"/>
<dbReference type="NCBIfam" id="NF001913">
    <property type="entry name" value="PRK00696.1"/>
    <property type="match status" value="1"/>
</dbReference>
<feature type="binding site" evidence="8">
    <location>
        <position position="100"/>
    </location>
    <ligand>
        <name>ATP</name>
        <dbReference type="ChEBI" id="CHEBI:30616"/>
    </ligand>
</feature>
<keyword evidence="6 8" id="KW-0067">ATP-binding</keyword>
<dbReference type="GO" id="GO:0006104">
    <property type="term" value="P:succinyl-CoA metabolic process"/>
    <property type="evidence" value="ECO:0007669"/>
    <property type="project" value="TreeGrafter"/>
</dbReference>
<feature type="binding site" evidence="8">
    <location>
        <begin position="319"/>
        <end position="321"/>
    </location>
    <ligand>
        <name>substrate</name>
        <note>ligand shared with subunit alpha</note>
    </ligand>
</feature>
<comment type="function">
    <text evidence="8">Succinyl-CoA synthetase functions in the citric acid cycle (TCA), coupling the hydrolysis of succinyl-CoA to the synthesis of either ATP or GTP and thus represents the only step of substrate-level phosphorylation in the TCA. The beta subunit provides nucleotide specificity of the enzyme and binds the substrate succinate, while the binding sites for coenzyme A and phosphate are found in the alpha subunit.</text>
</comment>
<evidence type="ECO:0000256" key="8">
    <source>
        <dbReference type="HAMAP-Rule" id="MF_00558"/>
    </source>
</evidence>
<keyword evidence="3 8" id="KW-0436">Ligase</keyword>
<feature type="binding site" evidence="8">
    <location>
        <position position="45"/>
    </location>
    <ligand>
        <name>ATP</name>
        <dbReference type="ChEBI" id="CHEBI:30616"/>
    </ligand>
</feature>
<feature type="domain" description="ATP-grasp" evidence="9">
    <location>
        <begin position="9"/>
        <end position="226"/>
    </location>
</feature>
<comment type="pathway">
    <text evidence="8">Carbohydrate metabolism; tricarboxylic acid cycle; succinate from succinyl-CoA (ligase route): step 1/1.</text>
</comment>
<dbReference type="FunFam" id="3.30.470.20:FF:000002">
    <property type="entry name" value="Succinate--CoA ligase [ADP-forming] subunit beta"/>
    <property type="match status" value="1"/>
</dbReference>
<name>A0AAU2H063_9ACTN</name>
<dbReference type="SUPFAM" id="SSF52210">
    <property type="entry name" value="Succinyl-CoA synthetase domains"/>
    <property type="match status" value="1"/>
</dbReference>
<dbReference type="GO" id="GO:0004775">
    <property type="term" value="F:succinate-CoA ligase (ADP-forming) activity"/>
    <property type="evidence" value="ECO:0007669"/>
    <property type="project" value="UniProtKB-UniRule"/>
</dbReference>
<evidence type="ECO:0000256" key="1">
    <source>
        <dbReference type="ARBA" id="ARBA00009182"/>
    </source>
</evidence>
<sequence>MDLFEYQARDLFAKHGVPVLAGEVIDTPEAAREATERLGGKSVVKAQVKVGGRGKAGGVKLAANPDEAVARATDILGMDIKGHTVHNVMIAELSPEIEAEYYVSYLLDRTNRTFLAMASVQGGMDIEEVAEKTPEALAKVPVNAVEGVNIEKAREIVAQAKFPAEVAEGVAEAMVTLWDTFVAEDALLVEVNPLVKTKDGRILALDGKVSLDENADFRQPGHEALEDKAAANPLEAAAKAKGLNYVKLDGEVGIIGNGAGLVMSTLDVVAYAGENHGGVKPANFLDIGGGASAQVMANGLEIILGDADVKSVFVNVFGGITACDEVANGIVQALQLLADKGEEVTKPLVVRLDGNNAELGRKILSDANHPLVQRVDTMDGAADKAAELAAAK</sequence>
<feature type="binding site" evidence="8">
    <location>
        <position position="257"/>
    </location>
    <ligand>
        <name>substrate</name>
        <note>ligand shared with subunit alpha</note>
    </ligand>
</feature>
<dbReference type="InterPro" id="IPR005809">
    <property type="entry name" value="Succ_CoA_ligase-like_bsu"/>
</dbReference>
<dbReference type="InterPro" id="IPR013815">
    <property type="entry name" value="ATP_grasp_subdomain_1"/>
</dbReference>
<protein>
    <recommendedName>
        <fullName evidence="8">Succinate--CoA ligase [ADP-forming] subunit beta</fullName>
        <ecNumber evidence="8">6.2.1.5</ecNumber>
    </recommendedName>
    <alternativeName>
        <fullName evidence="8">Succinyl-CoA synthetase subunit beta</fullName>
        <shortName evidence="8">SCS-beta</shortName>
    </alternativeName>
</protein>
<dbReference type="EMBL" id="CP108253">
    <property type="protein sequence ID" value="WTU40799.1"/>
    <property type="molecule type" value="Genomic_DNA"/>
</dbReference>
<dbReference type="GO" id="GO:0000287">
    <property type="term" value="F:magnesium ion binding"/>
    <property type="evidence" value="ECO:0007669"/>
    <property type="project" value="UniProtKB-UniRule"/>
</dbReference>
<dbReference type="SUPFAM" id="SSF56059">
    <property type="entry name" value="Glutathione synthetase ATP-binding domain-like"/>
    <property type="match status" value="1"/>
</dbReference>
<evidence type="ECO:0000256" key="4">
    <source>
        <dbReference type="ARBA" id="ARBA00022723"/>
    </source>
</evidence>
<dbReference type="Gene3D" id="3.30.1490.20">
    <property type="entry name" value="ATP-grasp fold, A domain"/>
    <property type="match status" value="1"/>
</dbReference>
<dbReference type="GO" id="GO:0005829">
    <property type="term" value="C:cytosol"/>
    <property type="evidence" value="ECO:0007669"/>
    <property type="project" value="TreeGrafter"/>
</dbReference>
<evidence type="ECO:0000259" key="9">
    <source>
        <dbReference type="PROSITE" id="PS50975"/>
    </source>
</evidence>
<feature type="binding site" evidence="8">
    <location>
        <begin position="52"/>
        <end position="54"/>
    </location>
    <ligand>
        <name>ATP</name>
        <dbReference type="ChEBI" id="CHEBI:30616"/>
    </ligand>
</feature>
<dbReference type="GO" id="GO:0006099">
    <property type="term" value="P:tricarboxylic acid cycle"/>
    <property type="evidence" value="ECO:0007669"/>
    <property type="project" value="UniProtKB-UniRule"/>
</dbReference>
<evidence type="ECO:0000256" key="6">
    <source>
        <dbReference type="ARBA" id="ARBA00022840"/>
    </source>
</evidence>
<dbReference type="PANTHER" id="PTHR11815">
    <property type="entry name" value="SUCCINYL-COA SYNTHETASE BETA CHAIN"/>
    <property type="match status" value="1"/>
</dbReference>
<dbReference type="NCBIfam" id="TIGR01016">
    <property type="entry name" value="sucCoAbeta"/>
    <property type="match status" value="1"/>
</dbReference>
<dbReference type="InterPro" id="IPR005811">
    <property type="entry name" value="SUCC_ACL_C"/>
</dbReference>
<dbReference type="PIRSF" id="PIRSF001554">
    <property type="entry name" value="SucCS_beta"/>
    <property type="match status" value="1"/>
</dbReference>
<dbReference type="Pfam" id="PF00549">
    <property type="entry name" value="Ligase_CoA"/>
    <property type="match status" value="1"/>
</dbReference>
<dbReference type="Gene3D" id="3.40.50.261">
    <property type="entry name" value="Succinyl-CoA synthetase domains"/>
    <property type="match status" value="1"/>
</dbReference>